<dbReference type="InterPro" id="IPR000215">
    <property type="entry name" value="Serpin_fam"/>
</dbReference>
<accession>A0AAD9KXI9</accession>
<dbReference type="PANTHER" id="PTHR11461">
    <property type="entry name" value="SERINE PROTEASE INHIBITOR, SERPIN"/>
    <property type="match status" value="1"/>
</dbReference>
<gene>
    <name evidence="4" type="ORF">NP493_484g02013</name>
</gene>
<dbReference type="InterPro" id="IPR023796">
    <property type="entry name" value="Serpin_dom"/>
</dbReference>
<dbReference type="Pfam" id="PF00079">
    <property type="entry name" value="Serpin"/>
    <property type="match status" value="1"/>
</dbReference>
<evidence type="ECO:0000256" key="1">
    <source>
        <dbReference type="ARBA" id="ARBA00009500"/>
    </source>
</evidence>
<dbReference type="GO" id="GO:0005615">
    <property type="term" value="C:extracellular space"/>
    <property type="evidence" value="ECO:0007669"/>
    <property type="project" value="InterPro"/>
</dbReference>
<dbReference type="Proteomes" id="UP001209878">
    <property type="component" value="Unassembled WGS sequence"/>
</dbReference>
<evidence type="ECO:0000313" key="5">
    <source>
        <dbReference type="Proteomes" id="UP001209878"/>
    </source>
</evidence>
<proteinExistence type="inferred from homology"/>
<name>A0AAD9KXI9_RIDPI</name>
<comment type="caution">
    <text evidence="4">The sequence shown here is derived from an EMBL/GenBank/DDBJ whole genome shotgun (WGS) entry which is preliminary data.</text>
</comment>
<evidence type="ECO:0000259" key="3">
    <source>
        <dbReference type="Pfam" id="PF00079"/>
    </source>
</evidence>
<organism evidence="4 5">
    <name type="scientific">Ridgeia piscesae</name>
    <name type="common">Tubeworm</name>
    <dbReference type="NCBI Taxonomy" id="27915"/>
    <lineage>
        <taxon>Eukaryota</taxon>
        <taxon>Metazoa</taxon>
        <taxon>Spiralia</taxon>
        <taxon>Lophotrochozoa</taxon>
        <taxon>Annelida</taxon>
        <taxon>Polychaeta</taxon>
        <taxon>Sedentaria</taxon>
        <taxon>Canalipalpata</taxon>
        <taxon>Sabellida</taxon>
        <taxon>Siboglinidae</taxon>
        <taxon>Ridgeia</taxon>
    </lineage>
</organism>
<dbReference type="Gene3D" id="3.30.497.10">
    <property type="entry name" value="Antithrombin, subunit I, domain 2"/>
    <property type="match status" value="1"/>
</dbReference>
<sequence length="182" mass="20395">MRRPREKNWLLPLALLLSQVTLASFQLDRQEALSELVAANGKFGLALYRELIRSSGGDNVIFSPISVSLAMGLTYAGARGNTATEMSKDNAIDGRLCTICSSGRALSERKRRCFASSDVNSNVHGQFRELLSALNGRSKSPTYNLRVANRLFFAHGFQVRRSFRTFLHPQLPRLREAPQLRR</sequence>
<dbReference type="InterPro" id="IPR042178">
    <property type="entry name" value="Serpin_sf_1"/>
</dbReference>
<keyword evidence="2" id="KW-0732">Signal</keyword>
<dbReference type="InterPro" id="IPR036186">
    <property type="entry name" value="Serpin_sf"/>
</dbReference>
<feature type="domain" description="Serpin" evidence="3">
    <location>
        <begin position="39"/>
        <end position="166"/>
    </location>
</feature>
<reference evidence="4" key="1">
    <citation type="journal article" date="2023" name="Mol. Biol. Evol.">
        <title>Third-Generation Sequencing Reveals the Adaptive Role of the Epigenome in Three Deep-Sea Polychaetes.</title>
        <authorList>
            <person name="Perez M."/>
            <person name="Aroh O."/>
            <person name="Sun Y."/>
            <person name="Lan Y."/>
            <person name="Juniper S.K."/>
            <person name="Young C.R."/>
            <person name="Angers B."/>
            <person name="Qian P.Y."/>
        </authorList>
    </citation>
    <scope>NUCLEOTIDE SEQUENCE</scope>
    <source>
        <strain evidence="4">R07B-5</strain>
    </source>
</reference>
<evidence type="ECO:0000256" key="2">
    <source>
        <dbReference type="SAM" id="SignalP"/>
    </source>
</evidence>
<feature type="signal peptide" evidence="2">
    <location>
        <begin position="1"/>
        <end position="25"/>
    </location>
</feature>
<dbReference type="EMBL" id="JAODUO010000486">
    <property type="protein sequence ID" value="KAK2179508.1"/>
    <property type="molecule type" value="Genomic_DNA"/>
</dbReference>
<comment type="similarity">
    <text evidence="1">Belongs to the serpin family.</text>
</comment>
<feature type="chain" id="PRO_5042198562" description="Serpin domain-containing protein" evidence="2">
    <location>
        <begin position="26"/>
        <end position="182"/>
    </location>
</feature>
<dbReference type="PANTHER" id="PTHR11461:SF211">
    <property type="entry name" value="GH10112P-RELATED"/>
    <property type="match status" value="1"/>
</dbReference>
<keyword evidence="5" id="KW-1185">Reference proteome</keyword>
<dbReference type="AlphaFoldDB" id="A0AAD9KXI9"/>
<dbReference type="SUPFAM" id="SSF56574">
    <property type="entry name" value="Serpins"/>
    <property type="match status" value="1"/>
</dbReference>
<dbReference type="GO" id="GO:0004867">
    <property type="term" value="F:serine-type endopeptidase inhibitor activity"/>
    <property type="evidence" value="ECO:0007669"/>
    <property type="project" value="InterPro"/>
</dbReference>
<evidence type="ECO:0000313" key="4">
    <source>
        <dbReference type="EMBL" id="KAK2179508.1"/>
    </source>
</evidence>
<protein>
    <recommendedName>
        <fullName evidence="3">Serpin domain-containing protein</fullName>
    </recommendedName>
</protein>